<dbReference type="GO" id="GO:0005768">
    <property type="term" value="C:endosome"/>
    <property type="evidence" value="ECO:0007669"/>
    <property type="project" value="TreeGrafter"/>
</dbReference>
<dbReference type="OrthoDB" id="565118at2759"/>
<accession>A0A0D8XC99</accession>
<protein>
    <submittedName>
        <fullName evidence="2">Uncharacterized protein</fullName>
    </submittedName>
</protein>
<dbReference type="PANTHER" id="PTHR15691:SF6">
    <property type="entry name" value="WASH COMPLEX SUBUNIT 5"/>
    <property type="match status" value="1"/>
</dbReference>
<dbReference type="InterPro" id="IPR019393">
    <property type="entry name" value="WASH_strumpellin"/>
</dbReference>
<dbReference type="Proteomes" id="UP000053766">
    <property type="component" value="Unassembled WGS sequence"/>
</dbReference>
<dbReference type="STRING" id="29172.A0A0D8XC99"/>
<reference evidence="3" key="2">
    <citation type="journal article" date="2016" name="Sci. Rep.">
        <title>Dictyocaulus viviparus genome, variome and transcriptome elucidate lungworm biology and support future intervention.</title>
        <authorList>
            <person name="McNulty S.N."/>
            <person name="Strube C."/>
            <person name="Rosa B.A."/>
            <person name="Martin J.C."/>
            <person name="Tyagi R."/>
            <person name="Choi Y.J."/>
            <person name="Wang Q."/>
            <person name="Hallsworth Pepin K."/>
            <person name="Zhang X."/>
            <person name="Ozersky P."/>
            <person name="Wilson R.K."/>
            <person name="Sternberg P.W."/>
            <person name="Gasser R.B."/>
            <person name="Mitreva M."/>
        </authorList>
    </citation>
    <scope>NUCLEOTIDE SEQUENCE [LARGE SCALE GENOMIC DNA]</scope>
    <source>
        <strain evidence="3">HannoverDv2000</strain>
    </source>
</reference>
<comment type="similarity">
    <text evidence="1">Belongs to the strumpellin family.</text>
</comment>
<organism evidence="2 3">
    <name type="scientific">Dictyocaulus viviparus</name>
    <name type="common">Bovine lungworm</name>
    <dbReference type="NCBI Taxonomy" id="29172"/>
    <lineage>
        <taxon>Eukaryota</taxon>
        <taxon>Metazoa</taxon>
        <taxon>Ecdysozoa</taxon>
        <taxon>Nematoda</taxon>
        <taxon>Chromadorea</taxon>
        <taxon>Rhabditida</taxon>
        <taxon>Rhabditina</taxon>
        <taxon>Rhabditomorpha</taxon>
        <taxon>Strongyloidea</taxon>
        <taxon>Metastrongylidae</taxon>
        <taxon>Dictyocaulus</taxon>
    </lineage>
</organism>
<dbReference type="GO" id="GO:0140285">
    <property type="term" value="P:endosome fission"/>
    <property type="evidence" value="ECO:0007669"/>
    <property type="project" value="TreeGrafter"/>
</dbReference>
<reference evidence="2 3" key="1">
    <citation type="submission" date="2013-11" db="EMBL/GenBank/DDBJ databases">
        <title>Draft genome of the bovine lungworm Dictyocaulus viviparus.</title>
        <authorList>
            <person name="Mitreva M."/>
        </authorList>
    </citation>
    <scope>NUCLEOTIDE SEQUENCE [LARGE SCALE GENOMIC DNA]</scope>
    <source>
        <strain evidence="2 3">HannoverDv2000</strain>
    </source>
</reference>
<dbReference type="AlphaFoldDB" id="A0A0D8XC99"/>
<dbReference type="GO" id="GO:0030041">
    <property type="term" value="P:actin filament polymerization"/>
    <property type="evidence" value="ECO:0007669"/>
    <property type="project" value="TreeGrafter"/>
</dbReference>
<dbReference type="GO" id="GO:0051125">
    <property type="term" value="P:regulation of actin nucleation"/>
    <property type="evidence" value="ECO:0007669"/>
    <property type="project" value="TreeGrafter"/>
</dbReference>
<dbReference type="EMBL" id="KN716834">
    <property type="protein sequence ID" value="KJH41392.1"/>
    <property type="molecule type" value="Genomic_DNA"/>
</dbReference>
<dbReference type="GO" id="GO:0071203">
    <property type="term" value="C:WASH complex"/>
    <property type="evidence" value="ECO:0007669"/>
    <property type="project" value="InterPro"/>
</dbReference>
<evidence type="ECO:0000256" key="1">
    <source>
        <dbReference type="ARBA" id="ARBA00006224"/>
    </source>
</evidence>
<evidence type="ECO:0000313" key="2">
    <source>
        <dbReference type="EMBL" id="KJH41392.1"/>
    </source>
</evidence>
<dbReference type="PANTHER" id="PTHR15691">
    <property type="entry name" value="WASH COMPLEX SUBUNIT 5"/>
    <property type="match status" value="1"/>
</dbReference>
<dbReference type="Pfam" id="PF10266">
    <property type="entry name" value="Strumpellin"/>
    <property type="match status" value="1"/>
</dbReference>
<sequence length="347" mass="40215">MNIIASFSAETASKKGFFHVQAIDIHPQFSSRLLNMIFRMSSFEMNFFTAYEECLRDKEEKIKELTLSISSVIYEIMQLLTLDFGSIKMDKKTKLHDWFSRIKQTLESLDHSNKQNGEFVIQIKRKIIQVGEMMDLSRLALAQHLQKLHSNLDTLAALYNLSEEEKRRMQRSAEPSYLWPVLDDWTPRIQCQVLDSSDAQTVRTLFFKLSLSINVLCEQLIGQAYSFHLERHLRVILQSIPHKLFSLLKNTLSPLLQQPWEHDVDKRYMKMMADFDDNFRLAETTCTISNLSLGVSRMALKRVGFLSVNPKELLEEGIRRELVSELPLLLSVSEALHSLEGSRKSLI</sequence>
<gene>
    <name evidence="2" type="ORF">DICVIV_12637</name>
</gene>
<keyword evidence="3" id="KW-1185">Reference proteome</keyword>
<name>A0A0D8XC99_DICVI</name>
<proteinExistence type="inferred from homology"/>
<dbReference type="GO" id="GO:0007032">
    <property type="term" value="P:endosome organization"/>
    <property type="evidence" value="ECO:0007669"/>
    <property type="project" value="TreeGrafter"/>
</dbReference>
<evidence type="ECO:0000313" key="3">
    <source>
        <dbReference type="Proteomes" id="UP000053766"/>
    </source>
</evidence>